<dbReference type="GO" id="GO:0031941">
    <property type="term" value="C:filamentous actin"/>
    <property type="evidence" value="ECO:0007669"/>
    <property type="project" value="TreeGrafter"/>
</dbReference>
<keyword evidence="8" id="KW-1185">Reference proteome</keyword>
<dbReference type="InterPro" id="IPR001781">
    <property type="entry name" value="Znf_LIM"/>
</dbReference>
<dbReference type="InterPro" id="IPR050604">
    <property type="entry name" value="PDZ-LIM_domain"/>
</dbReference>
<feature type="region of interest" description="Disordered" evidence="5">
    <location>
        <begin position="1"/>
        <end position="78"/>
    </location>
</feature>
<feature type="domain" description="LIM zinc-binding" evidence="6">
    <location>
        <begin position="223"/>
        <end position="277"/>
    </location>
</feature>
<dbReference type="GO" id="GO:0030018">
    <property type="term" value="C:Z disc"/>
    <property type="evidence" value="ECO:0007669"/>
    <property type="project" value="TreeGrafter"/>
</dbReference>
<dbReference type="PROSITE" id="PS50023">
    <property type="entry name" value="LIM_DOMAIN_2"/>
    <property type="match status" value="2"/>
</dbReference>
<comment type="caution">
    <text evidence="7">The sequence shown here is derived from an EMBL/GenBank/DDBJ whole genome shotgun (WGS) entry which is preliminary data.</text>
</comment>
<name>A0A813P2D5_9BILA</name>
<keyword evidence="3 4" id="KW-0440">LIM domain</keyword>
<dbReference type="FunFam" id="2.10.110.10:FF:000020">
    <property type="entry name" value="PDZ and LIM domain protein 5"/>
    <property type="match status" value="1"/>
</dbReference>
<gene>
    <name evidence="7" type="ORF">OXX778_LOCUS3718</name>
</gene>
<evidence type="ECO:0000256" key="1">
    <source>
        <dbReference type="ARBA" id="ARBA00022723"/>
    </source>
</evidence>
<dbReference type="FunFam" id="2.10.110.10:FF:000069">
    <property type="entry name" value="Uncharacterized protein, isoform Z"/>
    <property type="match status" value="1"/>
</dbReference>
<dbReference type="GO" id="GO:0005912">
    <property type="term" value="C:adherens junction"/>
    <property type="evidence" value="ECO:0007669"/>
    <property type="project" value="TreeGrafter"/>
</dbReference>
<feature type="compositionally biased region" description="Pro residues" evidence="5">
    <location>
        <begin position="59"/>
        <end position="71"/>
    </location>
</feature>
<evidence type="ECO:0000256" key="4">
    <source>
        <dbReference type="PROSITE-ProRule" id="PRU00125"/>
    </source>
</evidence>
<keyword evidence="2 4" id="KW-0862">Zinc</keyword>
<dbReference type="PROSITE" id="PS00478">
    <property type="entry name" value="LIM_DOMAIN_1"/>
    <property type="match status" value="1"/>
</dbReference>
<protein>
    <recommendedName>
        <fullName evidence="6">LIM zinc-binding domain-containing protein</fullName>
    </recommendedName>
</protein>
<proteinExistence type="predicted"/>
<evidence type="ECO:0000259" key="6">
    <source>
        <dbReference type="PROSITE" id="PS50023"/>
    </source>
</evidence>
<dbReference type="SUPFAM" id="SSF57716">
    <property type="entry name" value="Glucocorticoid receptor-like (DNA-binding domain)"/>
    <property type="match status" value="3"/>
</dbReference>
<dbReference type="EMBL" id="CAJNOC010000337">
    <property type="protein sequence ID" value="CAF0747191.1"/>
    <property type="molecule type" value="Genomic_DNA"/>
</dbReference>
<dbReference type="AlphaFoldDB" id="A0A813P2D5"/>
<evidence type="ECO:0000256" key="3">
    <source>
        <dbReference type="ARBA" id="ARBA00023038"/>
    </source>
</evidence>
<accession>A0A813P2D5</accession>
<evidence type="ECO:0000256" key="5">
    <source>
        <dbReference type="SAM" id="MobiDB-lite"/>
    </source>
</evidence>
<sequence length="277" mass="30853">MNPLNPQPQVISTKPKITFSPSKQAVTDFKPYQPVSPPQYHPIQQTDNHRPQPTFKPAYQPPTHPVPPPIKAPQQPTGTRNFTRGNKGSALFNLQNHGPSQPQCTSCYQVIRGPFISAVGKIWCPNHFICANPSCGVSLHEIGFVEENGKLYCEKDFETYFAPKCAKCSHTILGECCYALEKTYHSECFVCAKCKQTIGSGNFHIEDGVPYCERDFNALFSTKCAGCQFPIEAGDKFVEALIEKWHVECFICTKCNLPLSGGFAVKGNKPFCKKHAY</sequence>
<dbReference type="Proteomes" id="UP000663879">
    <property type="component" value="Unassembled WGS sequence"/>
</dbReference>
<dbReference type="SMART" id="SM00132">
    <property type="entry name" value="LIM"/>
    <property type="match status" value="3"/>
</dbReference>
<dbReference type="PANTHER" id="PTHR24214">
    <property type="entry name" value="PDZ AND LIM DOMAIN PROTEIN ZASP"/>
    <property type="match status" value="1"/>
</dbReference>
<dbReference type="GO" id="GO:0061061">
    <property type="term" value="P:muscle structure development"/>
    <property type="evidence" value="ECO:0007669"/>
    <property type="project" value="TreeGrafter"/>
</dbReference>
<feature type="domain" description="LIM zinc-binding" evidence="6">
    <location>
        <begin position="163"/>
        <end position="222"/>
    </location>
</feature>
<dbReference type="OrthoDB" id="5911912at2759"/>
<dbReference type="GO" id="GO:0030036">
    <property type="term" value="P:actin cytoskeleton organization"/>
    <property type="evidence" value="ECO:0007669"/>
    <property type="project" value="TreeGrafter"/>
</dbReference>
<dbReference type="Gene3D" id="2.10.110.10">
    <property type="entry name" value="Cysteine Rich Protein"/>
    <property type="match status" value="3"/>
</dbReference>
<dbReference type="PANTHER" id="PTHR24214:SF38">
    <property type="entry name" value="PDZ AND LIM DOMAIN PROTEIN ZASP-RELATED"/>
    <property type="match status" value="1"/>
</dbReference>
<reference evidence="7" key="1">
    <citation type="submission" date="2021-02" db="EMBL/GenBank/DDBJ databases">
        <authorList>
            <person name="Nowell W R."/>
        </authorList>
    </citation>
    <scope>NUCLEOTIDE SEQUENCE</scope>
    <source>
        <strain evidence="7">Ploen Becks lab</strain>
    </source>
</reference>
<evidence type="ECO:0000313" key="7">
    <source>
        <dbReference type="EMBL" id="CAF0747191.1"/>
    </source>
</evidence>
<dbReference type="GO" id="GO:0001725">
    <property type="term" value="C:stress fiber"/>
    <property type="evidence" value="ECO:0007669"/>
    <property type="project" value="TreeGrafter"/>
</dbReference>
<dbReference type="Pfam" id="PF00412">
    <property type="entry name" value="LIM"/>
    <property type="match status" value="3"/>
</dbReference>
<dbReference type="GO" id="GO:0046872">
    <property type="term" value="F:metal ion binding"/>
    <property type="evidence" value="ECO:0007669"/>
    <property type="project" value="UniProtKB-KW"/>
</dbReference>
<dbReference type="GO" id="GO:0051371">
    <property type="term" value="F:muscle alpha-actinin binding"/>
    <property type="evidence" value="ECO:0007669"/>
    <property type="project" value="TreeGrafter"/>
</dbReference>
<evidence type="ECO:0000313" key="8">
    <source>
        <dbReference type="Proteomes" id="UP000663879"/>
    </source>
</evidence>
<organism evidence="7 8">
    <name type="scientific">Brachionus calyciflorus</name>
    <dbReference type="NCBI Taxonomy" id="104777"/>
    <lineage>
        <taxon>Eukaryota</taxon>
        <taxon>Metazoa</taxon>
        <taxon>Spiralia</taxon>
        <taxon>Gnathifera</taxon>
        <taxon>Rotifera</taxon>
        <taxon>Eurotatoria</taxon>
        <taxon>Monogononta</taxon>
        <taxon>Pseudotrocha</taxon>
        <taxon>Ploima</taxon>
        <taxon>Brachionidae</taxon>
        <taxon>Brachionus</taxon>
    </lineage>
</organism>
<evidence type="ECO:0000256" key="2">
    <source>
        <dbReference type="ARBA" id="ARBA00022833"/>
    </source>
</evidence>
<dbReference type="GO" id="GO:0003779">
    <property type="term" value="F:actin binding"/>
    <property type="evidence" value="ECO:0007669"/>
    <property type="project" value="TreeGrafter"/>
</dbReference>
<keyword evidence="1 4" id="KW-0479">Metal-binding</keyword>